<evidence type="ECO:0000256" key="2">
    <source>
        <dbReference type="SAM" id="SignalP"/>
    </source>
</evidence>
<proteinExistence type="predicted"/>
<name>A0ABU2WMY9_9GAMM</name>
<feature type="region of interest" description="Disordered" evidence="1">
    <location>
        <begin position="598"/>
        <end position="618"/>
    </location>
</feature>
<dbReference type="Proteomes" id="UP001254608">
    <property type="component" value="Unassembled WGS sequence"/>
</dbReference>
<comment type="caution">
    <text evidence="3">The sequence shown here is derived from an EMBL/GenBank/DDBJ whole genome shotgun (WGS) entry which is preliminary data.</text>
</comment>
<accession>A0ABU2WMY9</accession>
<evidence type="ECO:0000256" key="1">
    <source>
        <dbReference type="SAM" id="MobiDB-lite"/>
    </source>
</evidence>
<sequence>MKTARSRFIALIVGLVCVVPAAFADDIDIYTNASDSPLRKPLTILVLDLNLLGICDSTGLVTPASNRDSLQNPQLCLDLQNILPLDELLGGLTDNPAQFLTDLLFGADDDKGDLALELCNLYGLLGLDSPIGTLPVLGPLLKPLLGGISTLSCATVGLILAIPIVGPIVEATLDGFIGRLLSGLLHPLLTTVVGQLPQTVIGLLNTTVFGVLNLGQIGLIGLLESILNQLIDSEVAIMVSHADRSNALGSGAADCAFGDEAAITLTRRETRNCSNGAYFLLGPTPLIDDGTVVDVLAYVGNLLGNLLDLSNIRDALTATLATAVTSPTQLLPPYQGKEVYVEIAQLLSGGEVYNAPLDRWDGLTGLIGRDRGIESGGHYRRPDLECRRANVLNIQLTQSVVDTESDARLAQLFPGAVNGGDIAFADLVREAQEVGFDDGTGHTVTLNSHFILQENLSSFDALVNVGANVTTYVNNLGLLNLGKTAAQLLQPTLVVDASLLTPSQTFDLSQPGRVTGDAYFGLFRPAEGMHPRWDGNLKKLALESDDGSYSYVDVNGNEAIADDGRIKPGALSFWTETGGKLGGRSGDGRDATLGGAGQRIPGYQYGGGGNPGRSNSNGKRKLFYDHRASFNGALSLRGLDADAGDTIAELQPDLGAANASEAQELLLYVRGFEVGTSSASKGTSNSLKGREWMHGAVLHSRPVAINYGARGSYSDDNPDVRLVYGAADGFLRMLRNTNSGGAESGVEAWAFMPRVLMKTQKVLRDNQPGGPIPHGVDGAPSVLLIDRDSSGHSPGDGKIESSNANDHAYLFFGVGRGANLQFAGSSYIYALDVTDPDNPELLWRIGADGLYRASGGVSSGQAWYASLAMSTSAPQVGRLRLERNGAAEAVDVLIFGGGYYGGHGSANESLYKDMSGTVGSDDLAGKGVYIVDALTGELIWRTETGATMAWNGATRSFRHPLIADSIAADLSLVDSDGDGYTDRLYALDTGGRLWRADLPGSDPADWTYGPLASVGRHNHSDQAASLADDRRFFQAPDYVPFRDDNGVFDAVVFASGNRAAPLSTATNDYLYMYRDTRIRSGKTVDDLIDTESGLAQQADFVDLTQACASGQANCADGKDLSNGWKLSLTGAGEKALSQPLTAGGVVFLSSYLPTDPDEASCEPREGDGRLYAVSLSDSRPVDLSQFADDGDGDARSTLSATPGLSGQFDTLGRAVTANTETFPLRSRRFYDVYWRERRGDEALQ</sequence>
<feature type="chain" id="PRO_5045096158" evidence="2">
    <location>
        <begin position="25"/>
        <end position="1244"/>
    </location>
</feature>
<protein>
    <submittedName>
        <fullName evidence="3">PilC/PilY family type IV pilus protein</fullName>
    </submittedName>
</protein>
<feature type="signal peptide" evidence="2">
    <location>
        <begin position="1"/>
        <end position="24"/>
    </location>
</feature>
<organism evidence="3 4">
    <name type="scientific">Banduia mediterranea</name>
    <dbReference type="NCBI Taxonomy" id="3075609"/>
    <lineage>
        <taxon>Bacteria</taxon>
        <taxon>Pseudomonadati</taxon>
        <taxon>Pseudomonadota</taxon>
        <taxon>Gammaproteobacteria</taxon>
        <taxon>Nevskiales</taxon>
        <taxon>Algiphilaceae</taxon>
        <taxon>Banduia</taxon>
    </lineage>
</organism>
<evidence type="ECO:0000313" key="4">
    <source>
        <dbReference type="Proteomes" id="UP001254608"/>
    </source>
</evidence>
<evidence type="ECO:0000313" key="3">
    <source>
        <dbReference type="EMBL" id="MDT0498928.1"/>
    </source>
</evidence>
<keyword evidence="4" id="KW-1185">Reference proteome</keyword>
<dbReference type="RefSeq" id="WP_311366340.1">
    <property type="nucleotide sequence ID" value="NZ_JAVRIC010000030.1"/>
</dbReference>
<dbReference type="EMBL" id="JAVRIC010000030">
    <property type="protein sequence ID" value="MDT0498928.1"/>
    <property type="molecule type" value="Genomic_DNA"/>
</dbReference>
<gene>
    <name evidence="3" type="ORF">RM530_16405</name>
</gene>
<keyword evidence="2" id="KW-0732">Signal</keyword>
<reference evidence="3 4" key="1">
    <citation type="submission" date="2023-09" db="EMBL/GenBank/DDBJ databases">
        <authorList>
            <person name="Rey-Velasco X."/>
        </authorList>
    </citation>
    <scope>NUCLEOTIDE SEQUENCE [LARGE SCALE GENOMIC DNA]</scope>
    <source>
        <strain evidence="3 4">W345</strain>
    </source>
</reference>